<evidence type="ECO:0000313" key="1">
    <source>
        <dbReference type="EMBL" id="KZV48231.1"/>
    </source>
</evidence>
<name>A0A2Z7CMA4_9LAMI</name>
<sequence>MRERARILGLRTRCARPPNLGRYSTCDCRTSPGKVRMRLARSCVLLDAKELRDSCTSGRRSMCDDGRCSSLGGARDIAQRCDVEAPLRARWPGDAIEDGRRLNARWSRDLRVLAERYRTTLAVEARCCARRRALPPRSSWWWRRRPAGRRSGEFPAMS</sequence>
<evidence type="ECO:0000313" key="2">
    <source>
        <dbReference type="Proteomes" id="UP000250235"/>
    </source>
</evidence>
<organism evidence="1 2">
    <name type="scientific">Dorcoceras hygrometricum</name>
    <dbReference type="NCBI Taxonomy" id="472368"/>
    <lineage>
        <taxon>Eukaryota</taxon>
        <taxon>Viridiplantae</taxon>
        <taxon>Streptophyta</taxon>
        <taxon>Embryophyta</taxon>
        <taxon>Tracheophyta</taxon>
        <taxon>Spermatophyta</taxon>
        <taxon>Magnoliopsida</taxon>
        <taxon>eudicotyledons</taxon>
        <taxon>Gunneridae</taxon>
        <taxon>Pentapetalae</taxon>
        <taxon>asterids</taxon>
        <taxon>lamiids</taxon>
        <taxon>Lamiales</taxon>
        <taxon>Gesneriaceae</taxon>
        <taxon>Didymocarpoideae</taxon>
        <taxon>Trichosporeae</taxon>
        <taxon>Loxocarpinae</taxon>
        <taxon>Dorcoceras</taxon>
    </lineage>
</organism>
<reference evidence="1 2" key="1">
    <citation type="journal article" date="2015" name="Proc. Natl. Acad. Sci. U.S.A.">
        <title>The resurrection genome of Boea hygrometrica: A blueprint for survival of dehydration.</title>
        <authorList>
            <person name="Xiao L."/>
            <person name="Yang G."/>
            <person name="Zhang L."/>
            <person name="Yang X."/>
            <person name="Zhao S."/>
            <person name="Ji Z."/>
            <person name="Zhou Q."/>
            <person name="Hu M."/>
            <person name="Wang Y."/>
            <person name="Chen M."/>
            <person name="Xu Y."/>
            <person name="Jin H."/>
            <person name="Xiao X."/>
            <person name="Hu G."/>
            <person name="Bao F."/>
            <person name="Hu Y."/>
            <person name="Wan P."/>
            <person name="Li L."/>
            <person name="Deng X."/>
            <person name="Kuang T."/>
            <person name="Xiang C."/>
            <person name="Zhu J.K."/>
            <person name="Oliver M.J."/>
            <person name="He Y."/>
        </authorList>
    </citation>
    <scope>NUCLEOTIDE SEQUENCE [LARGE SCALE GENOMIC DNA]</scope>
    <source>
        <strain evidence="2">cv. XS01</strain>
    </source>
</reference>
<accession>A0A2Z7CMA4</accession>
<dbReference type="AlphaFoldDB" id="A0A2Z7CMA4"/>
<protein>
    <submittedName>
        <fullName evidence="1">Uncharacterized protein</fullName>
    </submittedName>
</protein>
<proteinExistence type="predicted"/>
<dbReference type="Proteomes" id="UP000250235">
    <property type="component" value="Unassembled WGS sequence"/>
</dbReference>
<keyword evidence="2" id="KW-1185">Reference proteome</keyword>
<dbReference type="EMBL" id="KQ994204">
    <property type="protein sequence ID" value="KZV48231.1"/>
    <property type="molecule type" value="Genomic_DNA"/>
</dbReference>
<gene>
    <name evidence="1" type="ORF">F511_43728</name>
</gene>